<accession>A0A2S0WRP3</accession>
<dbReference type="Gene3D" id="2.50.20.20">
    <property type="match status" value="1"/>
</dbReference>
<evidence type="ECO:0000313" key="2">
    <source>
        <dbReference type="Proteomes" id="UP000244384"/>
    </source>
</evidence>
<reference evidence="2" key="1">
    <citation type="submission" date="2018-01" db="EMBL/GenBank/DDBJ databases">
        <authorList>
            <person name="Li J."/>
        </authorList>
    </citation>
    <scope>NUCLEOTIDE SEQUENCE [LARGE SCALE GENOMIC DNA]</scope>
    <source>
        <strain evidence="2">592</strain>
    </source>
</reference>
<dbReference type="PROSITE" id="PS00430">
    <property type="entry name" value="TONB_DEPENDENT_REC_1"/>
    <property type="match status" value="1"/>
</dbReference>
<dbReference type="PROSITE" id="PS51257">
    <property type="entry name" value="PROKAR_LIPOPROTEIN"/>
    <property type="match status" value="1"/>
</dbReference>
<gene>
    <name evidence="1" type="ORF">C3E78_17730</name>
</gene>
<proteinExistence type="predicted"/>
<dbReference type="AlphaFoldDB" id="A0A2S0WRP3"/>
<accession>A0A5F2EN97</accession>
<sequence>MMRTRVLAGLVAAAFVLAGCGSGGGDDDVSNLSAKKILAKSKAAAKSSDSLTVEGEGQTATSKLEVDMEFTDKTGEGSIAADDAKIELLSAGGKAYFRGGPELYSQLGSGSEDVIKMIGDKWILVDPSEPGMKSFAEFSSRDGFIDQLLSPDTTPTKTKPKKIEGVECVGLKTKTGTLYVDKKDARPIRLDPKGGSGSLTFDYDKVDAAKAPTSDEVLDLKSLS</sequence>
<name>A0A2S0WRP3_9ACTN</name>
<evidence type="ECO:0000313" key="1">
    <source>
        <dbReference type="EMBL" id="AWB93904.1"/>
    </source>
</evidence>
<dbReference type="InterPro" id="IPR010916">
    <property type="entry name" value="TonB_box_CS"/>
</dbReference>
<dbReference type="RefSeq" id="WP_108580616.1">
    <property type="nucleotide sequence ID" value="NZ_CP026952.1"/>
</dbReference>
<dbReference type="Proteomes" id="UP000244384">
    <property type="component" value="Chromosome"/>
</dbReference>
<keyword evidence="2" id="KW-1185">Reference proteome</keyword>
<dbReference type="OrthoDB" id="3745543at2"/>
<protein>
    <submittedName>
        <fullName evidence="1">Uncharacterized protein</fullName>
    </submittedName>
</protein>
<organism evidence="1 2">
    <name type="scientific">Aeromicrobium chenweiae</name>
    <dbReference type="NCBI Taxonomy" id="2079793"/>
    <lineage>
        <taxon>Bacteria</taxon>
        <taxon>Bacillati</taxon>
        <taxon>Actinomycetota</taxon>
        <taxon>Actinomycetes</taxon>
        <taxon>Propionibacteriales</taxon>
        <taxon>Nocardioidaceae</taxon>
        <taxon>Aeromicrobium</taxon>
    </lineage>
</organism>
<dbReference type="KEGG" id="aez:C3E78_17730"/>
<dbReference type="EMBL" id="CP026952">
    <property type="protein sequence ID" value="AWB93904.1"/>
    <property type="molecule type" value="Genomic_DNA"/>
</dbReference>